<evidence type="ECO:0000313" key="14">
    <source>
        <dbReference type="Proteomes" id="UP000285757"/>
    </source>
</evidence>
<evidence type="ECO:0000256" key="3">
    <source>
        <dbReference type="ARBA" id="ARBA00022722"/>
    </source>
</evidence>
<evidence type="ECO:0000256" key="4">
    <source>
        <dbReference type="ARBA" id="ARBA00022741"/>
    </source>
</evidence>
<dbReference type="EC" id="3.1.21.3" evidence="10"/>
<protein>
    <recommendedName>
        <fullName evidence="10">Type I restriction enzyme endonuclease subunit</fullName>
        <shortName evidence="10">R protein</shortName>
        <ecNumber evidence="10">3.1.21.3</ecNumber>
    </recommendedName>
</protein>
<dbReference type="InterPro" id="IPR040980">
    <property type="entry name" value="SWI2_SNF2"/>
</dbReference>
<comment type="catalytic activity">
    <reaction evidence="1 10">
        <text>Endonucleolytic cleavage of DNA to give random double-stranded fragments with terminal 5'-phosphates, ATP is simultaneously hydrolyzed.</text>
        <dbReference type="EC" id="3.1.21.3"/>
    </reaction>
</comment>
<accession>A0A423LT12</accession>
<comment type="caution">
    <text evidence="13">The sequence shown here is derived from an EMBL/GenBank/DDBJ whole genome shotgun (WGS) entry which is preliminary data.</text>
</comment>
<dbReference type="Pfam" id="PF04313">
    <property type="entry name" value="HSDR_N"/>
    <property type="match status" value="1"/>
</dbReference>
<dbReference type="GO" id="GO:0003677">
    <property type="term" value="F:DNA binding"/>
    <property type="evidence" value="ECO:0007669"/>
    <property type="project" value="UniProtKB-KW"/>
</dbReference>
<proteinExistence type="inferred from homology"/>
<keyword evidence="11" id="KW-0175">Coiled coil</keyword>
<reference evidence="13 14" key="1">
    <citation type="submission" date="2016-10" db="EMBL/GenBank/DDBJ databases">
        <title>Comparative genome analysis of multiple Pseudomonas spp. focuses on biocontrol and plant growth promoting traits.</title>
        <authorList>
            <person name="Tao X.-Y."/>
            <person name="Taylor C.G."/>
        </authorList>
    </citation>
    <scope>NUCLEOTIDE SEQUENCE [LARGE SCALE GENOMIC DNA]</scope>
    <source>
        <strain evidence="13 14">24D3</strain>
    </source>
</reference>
<comment type="function">
    <text evidence="10">Subunit R is required for both nuclease and ATPase activities, but not for modification.</text>
</comment>
<evidence type="ECO:0000256" key="7">
    <source>
        <dbReference type="ARBA" id="ARBA00022801"/>
    </source>
</evidence>
<dbReference type="SUPFAM" id="SSF52540">
    <property type="entry name" value="P-loop containing nucleoside triphosphate hydrolases"/>
    <property type="match status" value="1"/>
</dbReference>
<dbReference type="Gene3D" id="3.90.1570.50">
    <property type="match status" value="1"/>
</dbReference>
<dbReference type="InterPro" id="IPR027417">
    <property type="entry name" value="P-loop_NTPase"/>
</dbReference>
<comment type="subunit">
    <text evidence="10">The type I restriction/modification system is composed of three polypeptides R, M and S.</text>
</comment>
<dbReference type="GO" id="GO:0005524">
    <property type="term" value="F:ATP binding"/>
    <property type="evidence" value="ECO:0007669"/>
    <property type="project" value="UniProtKB-KW"/>
</dbReference>
<dbReference type="GO" id="GO:0009307">
    <property type="term" value="P:DNA restriction-modification system"/>
    <property type="evidence" value="ECO:0007669"/>
    <property type="project" value="UniProtKB-KW"/>
</dbReference>
<evidence type="ECO:0000313" key="13">
    <source>
        <dbReference type="EMBL" id="RON71458.1"/>
    </source>
</evidence>
<dbReference type="CDD" id="cd22332">
    <property type="entry name" value="HsdR_N"/>
    <property type="match status" value="1"/>
</dbReference>
<dbReference type="EMBL" id="MOBU01000003">
    <property type="protein sequence ID" value="RON71458.1"/>
    <property type="molecule type" value="Genomic_DNA"/>
</dbReference>
<dbReference type="InterPro" id="IPR051268">
    <property type="entry name" value="Type-I_R_enzyme_R_subunit"/>
</dbReference>
<evidence type="ECO:0000256" key="5">
    <source>
        <dbReference type="ARBA" id="ARBA00022747"/>
    </source>
</evidence>
<evidence type="ECO:0000256" key="6">
    <source>
        <dbReference type="ARBA" id="ARBA00022759"/>
    </source>
</evidence>
<feature type="domain" description="Helicase ATP-binding" evidence="12">
    <location>
        <begin position="310"/>
        <end position="475"/>
    </location>
</feature>
<comment type="similarity">
    <text evidence="2 10">Belongs to the HsdR family.</text>
</comment>
<dbReference type="SMART" id="SM00487">
    <property type="entry name" value="DEXDc"/>
    <property type="match status" value="1"/>
</dbReference>
<sequence length="1052" mass="119586">MSEAGYVELPILQWLSGLSSATPDDKGLGWTYRDEAAMTAFERPLQDPLVEKLLIAAILRINDHVKTTEQALRAVKSLRTTMDAPDRLTANRETLDRLRDGVKVELVPGEGACTVYFIAFEPERQHLNDYTATNQYRVQGMKQCRDDTVLLVNGIPLVIAEYKSYLSSGKDWTEAVHQLHRYQRQAPMMLTPNVFCVAADEDAFRYGTVLFHDASKDDIERHLDTWGPWLSRYPDIKGWWNDSKADTPDDPLELPVKSLLRLKPAHVLDFLQHFTVFETKKGKTIKKVARYQQFEAVNDIVDRCLGLIGTPASAQDRTGMIWHTQGSGKSLTMVFAAYKLRRQAALRNPTVLIVVDRRDLKTQISDDFEACDYPNVEKALGVEDLKTKLRTLWRGTLVTTVQSFQKMGDLKPLEEDNIITLVDEAHRSQKGNSAESHAMTMRVKLPNAFRFGLTGTPIDRTMVNTHRDFGPVVEGQQERYLSYYGIKRAIKDGATLEVHYQRNRVPFIVDEKTLNVGFEEMCTEMEVEDEEAKDLIQRQRSQWKELARHPDRVEIVVAKMLEHFLVYPDPNGFKAQLVGVDRTACARFKDTLDAGLKAKGLPPEWCEVIISEGQNDDPDLERFHYGKQKQDDLIDYFKLTPKQWEGWNRDAFGEDRSKWRPPLKILIVCDRLLTGFDAPIEQVMYLDKPLRDHNLLQAIARTNRPLPALNKRTGLVVDYFGVFSNLAKALNFDENIREEALIDWDKLKATVPGEVARCMESFKGITIADTRECLLAALRAIKDPDAAKMFEQNFKSLERLWEAVSPDPVLYEHRYTYNWLCSVYIAYRRRQRGAGKLGTFGELSAKTRDLIEQNTTFMDLADALPVFKIDKNYLTKLEDLPSPADKAAALEAILTAELAEDDGSGLTYRHLGERLARLKTKKDTADKAAEKHLKELQDIADAKANADEEPERLNLTQPGEYGLFSVLREYSANNDEDYLANCAQRIVTHLSDNQLLQAGWSNSKRGRMRVEQSLLAESWNPHYTALGFDSDDANPPFLAPAVDELVSSDGLG</sequence>
<dbReference type="InterPro" id="IPR055180">
    <property type="entry name" value="HsdR_RecA-like_helicase_dom_2"/>
</dbReference>
<dbReference type="Pfam" id="PF22679">
    <property type="entry name" value="T1R_D3-like"/>
    <property type="match status" value="1"/>
</dbReference>
<dbReference type="GO" id="GO:0009035">
    <property type="term" value="F:type I site-specific deoxyribonuclease activity"/>
    <property type="evidence" value="ECO:0007669"/>
    <property type="project" value="UniProtKB-EC"/>
</dbReference>
<dbReference type="PROSITE" id="PS51192">
    <property type="entry name" value="HELICASE_ATP_BIND_1"/>
    <property type="match status" value="1"/>
</dbReference>
<evidence type="ECO:0000259" key="12">
    <source>
        <dbReference type="PROSITE" id="PS51192"/>
    </source>
</evidence>
<dbReference type="Gene3D" id="3.40.50.300">
    <property type="entry name" value="P-loop containing nucleotide triphosphate hydrolases"/>
    <property type="match status" value="2"/>
</dbReference>
<evidence type="ECO:0000256" key="10">
    <source>
        <dbReference type="RuleBase" id="RU364115"/>
    </source>
</evidence>
<keyword evidence="6" id="KW-0255">Endonuclease</keyword>
<dbReference type="Pfam" id="PF18766">
    <property type="entry name" value="SWI2_SNF2"/>
    <property type="match status" value="1"/>
</dbReference>
<feature type="coiled-coil region" evidence="11">
    <location>
        <begin position="915"/>
        <end position="949"/>
    </location>
</feature>
<evidence type="ECO:0000256" key="2">
    <source>
        <dbReference type="ARBA" id="ARBA00008598"/>
    </source>
</evidence>
<gene>
    <name evidence="13" type="ORF">BK671_04630</name>
</gene>
<keyword evidence="9 10" id="KW-0238">DNA-binding</keyword>
<keyword evidence="4 10" id="KW-0547">Nucleotide-binding</keyword>
<dbReference type="RefSeq" id="WP_123530288.1">
    <property type="nucleotide sequence ID" value="NZ_MOBU01000003.1"/>
</dbReference>
<name>A0A423LT12_PSEFL</name>
<dbReference type="PANTHER" id="PTHR30195:SF15">
    <property type="entry name" value="TYPE I RESTRICTION ENZYME HINDI ENDONUCLEASE SUBUNIT"/>
    <property type="match status" value="1"/>
</dbReference>
<evidence type="ECO:0000256" key="11">
    <source>
        <dbReference type="SAM" id="Coils"/>
    </source>
</evidence>
<dbReference type="AlphaFoldDB" id="A0A423LT12"/>
<dbReference type="InterPro" id="IPR004473">
    <property type="entry name" value="Restrct_endonuc_typeI_HsdR"/>
</dbReference>
<dbReference type="NCBIfam" id="TIGR00348">
    <property type="entry name" value="hsdR"/>
    <property type="match status" value="1"/>
</dbReference>
<dbReference type="InterPro" id="IPR014001">
    <property type="entry name" value="Helicase_ATP-bd"/>
</dbReference>
<dbReference type="InterPro" id="IPR007409">
    <property type="entry name" value="Restrct_endonuc_type1_HsdR_N"/>
</dbReference>
<dbReference type="PANTHER" id="PTHR30195">
    <property type="entry name" value="TYPE I SITE-SPECIFIC DEOXYRIBONUCLEASE PROTEIN SUBUNIT M AND R"/>
    <property type="match status" value="1"/>
</dbReference>
<evidence type="ECO:0000256" key="9">
    <source>
        <dbReference type="ARBA" id="ARBA00023125"/>
    </source>
</evidence>
<evidence type="ECO:0000256" key="8">
    <source>
        <dbReference type="ARBA" id="ARBA00022840"/>
    </source>
</evidence>
<keyword evidence="3" id="KW-0540">Nuclease</keyword>
<organism evidence="13 14">
    <name type="scientific">Pseudomonas fluorescens</name>
    <dbReference type="NCBI Taxonomy" id="294"/>
    <lineage>
        <taxon>Bacteria</taxon>
        <taxon>Pseudomonadati</taxon>
        <taxon>Pseudomonadota</taxon>
        <taxon>Gammaproteobacteria</taxon>
        <taxon>Pseudomonadales</taxon>
        <taxon>Pseudomonadaceae</taxon>
        <taxon>Pseudomonas</taxon>
    </lineage>
</organism>
<keyword evidence="5 10" id="KW-0680">Restriction system</keyword>
<evidence type="ECO:0000256" key="1">
    <source>
        <dbReference type="ARBA" id="ARBA00000851"/>
    </source>
</evidence>
<dbReference type="CDD" id="cd18800">
    <property type="entry name" value="SF2_C_EcoR124I-like"/>
    <property type="match status" value="1"/>
</dbReference>
<keyword evidence="7 10" id="KW-0378">Hydrolase</keyword>
<keyword evidence="8 10" id="KW-0067">ATP-binding</keyword>
<dbReference type="Proteomes" id="UP000285757">
    <property type="component" value="Unassembled WGS sequence"/>
</dbReference>